<evidence type="ECO:0000256" key="5">
    <source>
        <dbReference type="ARBA" id="ARBA00023002"/>
    </source>
</evidence>
<dbReference type="InterPro" id="IPR014436">
    <property type="entry name" value="Extradiol_dOase_DODA"/>
</dbReference>
<comment type="cofactor">
    <cofactor evidence="1">
        <name>Zn(2+)</name>
        <dbReference type="ChEBI" id="CHEBI:29105"/>
    </cofactor>
</comment>
<organism evidence="7 8">
    <name type="scientific">Exserohilum turcicum (strain 28A)</name>
    <name type="common">Northern leaf blight fungus</name>
    <name type="synonym">Setosphaeria turcica</name>
    <dbReference type="NCBI Taxonomy" id="671987"/>
    <lineage>
        <taxon>Eukaryota</taxon>
        <taxon>Fungi</taxon>
        <taxon>Dikarya</taxon>
        <taxon>Ascomycota</taxon>
        <taxon>Pezizomycotina</taxon>
        <taxon>Dothideomycetes</taxon>
        <taxon>Pleosporomycetidae</taxon>
        <taxon>Pleosporales</taxon>
        <taxon>Pleosporineae</taxon>
        <taxon>Pleosporaceae</taxon>
        <taxon>Exserohilum</taxon>
    </lineage>
</organism>
<keyword evidence="4" id="KW-0862">Zinc</keyword>
<keyword evidence="3" id="KW-0479">Metal-binding</keyword>
<proteinExistence type="inferred from homology"/>
<dbReference type="GO" id="GO:0008198">
    <property type="term" value="F:ferrous iron binding"/>
    <property type="evidence" value="ECO:0007669"/>
    <property type="project" value="InterPro"/>
</dbReference>
<dbReference type="Proteomes" id="UP000016935">
    <property type="component" value="Unassembled WGS sequence"/>
</dbReference>
<dbReference type="GO" id="GO:0016702">
    <property type="term" value="F:oxidoreductase activity, acting on single donors with incorporation of molecular oxygen, incorporation of two atoms of oxygen"/>
    <property type="evidence" value="ECO:0007669"/>
    <property type="project" value="UniProtKB-ARBA"/>
</dbReference>
<dbReference type="Pfam" id="PF02900">
    <property type="entry name" value="LigB"/>
    <property type="match status" value="1"/>
</dbReference>
<protein>
    <recommendedName>
        <fullName evidence="6">Extradiol ring-cleavage dioxygenase class III enzyme subunit B domain-containing protein</fullName>
    </recommendedName>
</protein>
<accession>R0KP14</accession>
<dbReference type="PANTHER" id="PTHR30096">
    <property type="entry name" value="4,5-DOPA DIOXYGENASE EXTRADIOL-LIKE PROTEIN"/>
    <property type="match status" value="1"/>
</dbReference>
<dbReference type="EMBL" id="KB908482">
    <property type="protein sequence ID" value="EOA90814.1"/>
    <property type="molecule type" value="Genomic_DNA"/>
</dbReference>
<evidence type="ECO:0000313" key="8">
    <source>
        <dbReference type="Proteomes" id="UP000016935"/>
    </source>
</evidence>
<dbReference type="CDD" id="cd07363">
    <property type="entry name" value="45_DOPA_Dioxygenase"/>
    <property type="match status" value="1"/>
</dbReference>
<dbReference type="GeneID" id="19397812"/>
<evidence type="ECO:0000256" key="2">
    <source>
        <dbReference type="ARBA" id="ARBA00007581"/>
    </source>
</evidence>
<dbReference type="OrthoDB" id="7396853at2759"/>
<dbReference type="GO" id="GO:0008270">
    <property type="term" value="F:zinc ion binding"/>
    <property type="evidence" value="ECO:0007669"/>
    <property type="project" value="InterPro"/>
</dbReference>
<dbReference type="PANTHER" id="PTHR30096:SF0">
    <property type="entry name" value="4,5-DOPA DIOXYGENASE EXTRADIOL-LIKE PROTEIN"/>
    <property type="match status" value="1"/>
</dbReference>
<evidence type="ECO:0000259" key="6">
    <source>
        <dbReference type="Pfam" id="PF02900"/>
    </source>
</evidence>
<dbReference type="RefSeq" id="XP_008021549.1">
    <property type="nucleotide sequence ID" value="XM_008023358.1"/>
</dbReference>
<dbReference type="eggNOG" id="ENOG502SMUE">
    <property type="taxonomic scope" value="Eukaryota"/>
</dbReference>
<evidence type="ECO:0000313" key="7">
    <source>
        <dbReference type="EMBL" id="EOA90814.1"/>
    </source>
</evidence>
<reference evidence="7 8" key="2">
    <citation type="journal article" date="2013" name="PLoS Genet.">
        <title>Comparative genome structure, secondary metabolite, and effector coding capacity across Cochliobolus pathogens.</title>
        <authorList>
            <person name="Condon B.J."/>
            <person name="Leng Y."/>
            <person name="Wu D."/>
            <person name="Bushley K.E."/>
            <person name="Ohm R.A."/>
            <person name="Otillar R."/>
            <person name="Martin J."/>
            <person name="Schackwitz W."/>
            <person name="Grimwood J."/>
            <person name="MohdZainudin N."/>
            <person name="Xue C."/>
            <person name="Wang R."/>
            <person name="Manning V.A."/>
            <person name="Dhillon B."/>
            <person name="Tu Z.J."/>
            <person name="Steffenson B.J."/>
            <person name="Salamov A."/>
            <person name="Sun H."/>
            <person name="Lowry S."/>
            <person name="LaButti K."/>
            <person name="Han J."/>
            <person name="Copeland A."/>
            <person name="Lindquist E."/>
            <person name="Barry K."/>
            <person name="Schmutz J."/>
            <person name="Baker S.E."/>
            <person name="Ciuffetti L.M."/>
            <person name="Grigoriev I.V."/>
            <person name="Zhong S."/>
            <person name="Turgeon B.G."/>
        </authorList>
    </citation>
    <scope>NUCLEOTIDE SEQUENCE [LARGE SCALE GENOMIC DNA]</scope>
    <source>
        <strain evidence="8">28A</strain>
    </source>
</reference>
<dbReference type="Gene3D" id="3.40.830.10">
    <property type="entry name" value="LigB-like"/>
    <property type="match status" value="1"/>
</dbReference>
<evidence type="ECO:0000256" key="4">
    <source>
        <dbReference type="ARBA" id="ARBA00022833"/>
    </source>
</evidence>
<dbReference type="SUPFAM" id="SSF53213">
    <property type="entry name" value="LigB-like"/>
    <property type="match status" value="1"/>
</dbReference>
<sequence length="283" mass="31475">MDLPKRSRAPSLFLCHGAGPFPLVTPEWEPFRKLLFTYSNKLDNAKGIVFLSAHWETNEPHITASDNPGIWYDYADVEPENEALHPAGSNEVQYPVTGDAELSKRVAIHLRSHGFDPVLDYKRGFDHGVYVVMKPMRPEADIPIVQISVLSGSDEQEAMERNLRLGRALEPLRDAGYAIIGSGGSYHDFKSIASAMMEGSPISPDAWDFEEFLNSVAVVADADEREKRIRGWREIPSSYIAQVKDEAEHFWPFLIASGAGGNNKGVRLGLMNGPGGPMSFFEW</sequence>
<keyword evidence="8" id="KW-1185">Reference proteome</keyword>
<dbReference type="PIRSF" id="PIRSF006157">
    <property type="entry name" value="Doxgns_DODA"/>
    <property type="match status" value="1"/>
</dbReference>
<reference evidence="7 8" key="1">
    <citation type="journal article" date="2012" name="PLoS Pathog.">
        <title>Diverse lifestyles and strategies of plant pathogenesis encoded in the genomes of eighteen Dothideomycetes fungi.</title>
        <authorList>
            <person name="Ohm R.A."/>
            <person name="Feau N."/>
            <person name="Henrissat B."/>
            <person name="Schoch C.L."/>
            <person name="Horwitz B.A."/>
            <person name="Barry K.W."/>
            <person name="Condon B.J."/>
            <person name="Copeland A.C."/>
            <person name="Dhillon B."/>
            <person name="Glaser F."/>
            <person name="Hesse C.N."/>
            <person name="Kosti I."/>
            <person name="LaButti K."/>
            <person name="Lindquist E.A."/>
            <person name="Lucas S."/>
            <person name="Salamov A.A."/>
            <person name="Bradshaw R.E."/>
            <person name="Ciuffetti L."/>
            <person name="Hamelin R.C."/>
            <person name="Kema G.H.J."/>
            <person name="Lawrence C."/>
            <person name="Scott J.A."/>
            <person name="Spatafora J.W."/>
            <person name="Turgeon B.G."/>
            <person name="de Wit P.J.G.M."/>
            <person name="Zhong S."/>
            <person name="Goodwin S.B."/>
            <person name="Grigoriev I.V."/>
        </authorList>
    </citation>
    <scope>NUCLEOTIDE SEQUENCE [LARGE SCALE GENOMIC DNA]</scope>
    <source>
        <strain evidence="8">28A</strain>
    </source>
</reference>
<evidence type="ECO:0000256" key="1">
    <source>
        <dbReference type="ARBA" id="ARBA00001947"/>
    </source>
</evidence>
<dbReference type="AlphaFoldDB" id="R0KP14"/>
<dbReference type="InterPro" id="IPR004183">
    <property type="entry name" value="Xdiol_dOase_suB"/>
</dbReference>
<comment type="similarity">
    <text evidence="2">Belongs to the DODA-type extradiol aromatic ring-opening dioxygenase family.</text>
</comment>
<evidence type="ECO:0000256" key="3">
    <source>
        <dbReference type="ARBA" id="ARBA00022723"/>
    </source>
</evidence>
<feature type="domain" description="Extradiol ring-cleavage dioxygenase class III enzyme subunit B" evidence="6">
    <location>
        <begin position="45"/>
        <end position="263"/>
    </location>
</feature>
<gene>
    <name evidence="7" type="ORF">SETTUDRAFT_158334</name>
</gene>
<dbReference type="HOGENOM" id="CLU_046582_0_0_1"/>
<keyword evidence="5" id="KW-0560">Oxidoreductase</keyword>
<name>R0KP14_EXST2</name>